<sequence length="116" mass="13414">MRIYVNFALLKKFSGYKPFLYNITADACRVLKYPKSKPVVGFFYSLFSHHSNMNHTCPFNHDIIVDKLPADFVNTKITKTLPFPVGDYLFDSKWIINNVNRAEVKVYGTLTNSNEL</sequence>
<dbReference type="InterPro" id="IPR010512">
    <property type="entry name" value="DUF1091"/>
</dbReference>
<dbReference type="PANTHER" id="PTHR20898">
    <property type="entry name" value="DAEDALUS ON 3-RELATED-RELATED"/>
    <property type="match status" value="1"/>
</dbReference>
<evidence type="ECO:0000313" key="2">
    <source>
        <dbReference type="Proteomes" id="UP000002282"/>
    </source>
</evidence>
<accession>A0A0R1E678</accession>
<dbReference type="PANTHER" id="PTHR20898:SF0">
    <property type="entry name" value="DAEDALUS ON 3-RELATED"/>
    <property type="match status" value="1"/>
</dbReference>
<dbReference type="SMART" id="SM00697">
    <property type="entry name" value="DM8"/>
    <property type="match status" value="1"/>
</dbReference>
<evidence type="ECO:0000313" key="1">
    <source>
        <dbReference type="EMBL" id="KRK04701.1"/>
    </source>
</evidence>
<gene>
    <name evidence="1" type="primary">Dyak\GE28414</name>
    <name evidence="1" type="synonym">GE28414</name>
    <name evidence="1" type="ORF">Dyak_GE28414</name>
</gene>
<protein>
    <submittedName>
        <fullName evidence="1">Uncharacterized protein</fullName>
    </submittedName>
</protein>
<reference evidence="1 2" key="1">
    <citation type="journal article" date="2007" name="Nature">
        <title>Evolution of genes and genomes on the Drosophila phylogeny.</title>
        <authorList>
            <consortium name="Drosophila 12 Genomes Consortium"/>
            <person name="Clark A.G."/>
            <person name="Eisen M.B."/>
            <person name="Smith D.R."/>
            <person name="Bergman C.M."/>
            <person name="Oliver B."/>
            <person name="Markow T.A."/>
            <person name="Kaufman T.C."/>
            <person name="Kellis M."/>
            <person name="Gelbart W."/>
            <person name="Iyer V.N."/>
            <person name="Pollard D.A."/>
            <person name="Sackton T.B."/>
            <person name="Larracuente A.M."/>
            <person name="Singh N.D."/>
            <person name="Abad J.P."/>
            <person name="Abt D.N."/>
            <person name="Adryan B."/>
            <person name="Aguade M."/>
            <person name="Akashi H."/>
            <person name="Anderson W.W."/>
            <person name="Aquadro C.F."/>
            <person name="Ardell D.H."/>
            <person name="Arguello R."/>
            <person name="Artieri C.G."/>
            <person name="Barbash D.A."/>
            <person name="Barker D."/>
            <person name="Barsanti P."/>
            <person name="Batterham P."/>
            <person name="Batzoglou S."/>
            <person name="Begun D."/>
            <person name="Bhutkar A."/>
            <person name="Blanco E."/>
            <person name="Bosak S.A."/>
            <person name="Bradley R.K."/>
            <person name="Brand A.D."/>
            <person name="Brent M.R."/>
            <person name="Brooks A.N."/>
            <person name="Brown R.H."/>
            <person name="Butlin R.K."/>
            <person name="Caggese C."/>
            <person name="Calvi B.R."/>
            <person name="Bernardo de Carvalho A."/>
            <person name="Caspi A."/>
            <person name="Castrezana S."/>
            <person name="Celniker S.E."/>
            <person name="Chang J.L."/>
            <person name="Chapple C."/>
            <person name="Chatterji S."/>
            <person name="Chinwalla A."/>
            <person name="Civetta A."/>
            <person name="Clifton S.W."/>
            <person name="Comeron J.M."/>
            <person name="Costello J.C."/>
            <person name="Coyne J.A."/>
            <person name="Daub J."/>
            <person name="David R.G."/>
            <person name="Delcher A.L."/>
            <person name="Delehaunty K."/>
            <person name="Do C.B."/>
            <person name="Ebling H."/>
            <person name="Edwards K."/>
            <person name="Eickbush T."/>
            <person name="Evans J.D."/>
            <person name="Filipski A."/>
            <person name="Findeiss S."/>
            <person name="Freyhult E."/>
            <person name="Fulton L."/>
            <person name="Fulton R."/>
            <person name="Garcia A.C."/>
            <person name="Gardiner A."/>
            <person name="Garfield D.A."/>
            <person name="Garvin B.E."/>
            <person name="Gibson G."/>
            <person name="Gilbert D."/>
            <person name="Gnerre S."/>
            <person name="Godfrey J."/>
            <person name="Good R."/>
            <person name="Gotea V."/>
            <person name="Gravely B."/>
            <person name="Greenberg A.J."/>
            <person name="Griffiths-Jones S."/>
            <person name="Gross S."/>
            <person name="Guigo R."/>
            <person name="Gustafson E.A."/>
            <person name="Haerty W."/>
            <person name="Hahn M.W."/>
            <person name="Halligan D.L."/>
            <person name="Halpern A.L."/>
            <person name="Halter G.M."/>
            <person name="Han M.V."/>
            <person name="Heger A."/>
            <person name="Hillier L."/>
            <person name="Hinrichs A.S."/>
            <person name="Holmes I."/>
            <person name="Hoskins R.A."/>
            <person name="Hubisz M.J."/>
            <person name="Hultmark D."/>
            <person name="Huntley M.A."/>
            <person name="Jaffe D.B."/>
            <person name="Jagadeeshan S."/>
            <person name="Jeck W.R."/>
            <person name="Johnson J."/>
            <person name="Jones C.D."/>
            <person name="Jordan W.C."/>
            <person name="Karpen G.H."/>
            <person name="Kataoka E."/>
            <person name="Keightley P.D."/>
            <person name="Kheradpour P."/>
            <person name="Kirkness E.F."/>
            <person name="Koerich L.B."/>
            <person name="Kristiansen K."/>
            <person name="Kudrna D."/>
            <person name="Kulathinal R.J."/>
            <person name="Kumar S."/>
            <person name="Kwok R."/>
            <person name="Lander E."/>
            <person name="Langley C.H."/>
            <person name="Lapoint R."/>
            <person name="Lazzaro B.P."/>
            <person name="Lee S.J."/>
            <person name="Levesque L."/>
            <person name="Li R."/>
            <person name="Lin C.F."/>
            <person name="Lin M.F."/>
            <person name="Lindblad-Toh K."/>
            <person name="Llopart A."/>
            <person name="Long M."/>
            <person name="Low L."/>
            <person name="Lozovsky E."/>
            <person name="Lu J."/>
            <person name="Luo M."/>
            <person name="Machado C.A."/>
            <person name="Makalowski W."/>
            <person name="Marzo M."/>
            <person name="Matsuda M."/>
            <person name="Matzkin L."/>
            <person name="McAllister B."/>
            <person name="McBride C.S."/>
            <person name="McKernan B."/>
            <person name="McKernan K."/>
            <person name="Mendez-Lago M."/>
            <person name="Minx P."/>
            <person name="Mollenhauer M.U."/>
            <person name="Montooth K."/>
            <person name="Mount S.M."/>
            <person name="Mu X."/>
            <person name="Myers E."/>
            <person name="Negre B."/>
            <person name="Newfeld S."/>
            <person name="Nielsen R."/>
            <person name="Noor M.A."/>
            <person name="O'Grady P."/>
            <person name="Pachter L."/>
            <person name="Papaceit M."/>
            <person name="Parisi M.J."/>
            <person name="Parisi M."/>
            <person name="Parts L."/>
            <person name="Pedersen J.S."/>
            <person name="Pesole G."/>
            <person name="Phillippy A.M."/>
            <person name="Ponting C.P."/>
            <person name="Pop M."/>
            <person name="Porcelli D."/>
            <person name="Powell J.R."/>
            <person name="Prohaska S."/>
            <person name="Pruitt K."/>
            <person name="Puig M."/>
            <person name="Quesneville H."/>
            <person name="Ram K.R."/>
            <person name="Rand D."/>
            <person name="Rasmussen M.D."/>
            <person name="Reed L.K."/>
            <person name="Reenan R."/>
            <person name="Reily A."/>
            <person name="Remington K.A."/>
            <person name="Rieger T.T."/>
            <person name="Ritchie M.G."/>
            <person name="Robin C."/>
            <person name="Rogers Y.H."/>
            <person name="Rohde C."/>
            <person name="Rozas J."/>
            <person name="Rubenfield M.J."/>
            <person name="Ruiz A."/>
            <person name="Russo S."/>
            <person name="Salzberg S.L."/>
            <person name="Sanchez-Gracia A."/>
            <person name="Saranga D.J."/>
            <person name="Sato H."/>
            <person name="Schaeffer S.W."/>
            <person name="Schatz M.C."/>
            <person name="Schlenke T."/>
            <person name="Schwartz R."/>
            <person name="Segarra C."/>
            <person name="Singh R.S."/>
            <person name="Sirot L."/>
            <person name="Sirota M."/>
            <person name="Sisneros N.B."/>
            <person name="Smith C.D."/>
            <person name="Smith T.F."/>
            <person name="Spieth J."/>
            <person name="Stage D.E."/>
            <person name="Stark A."/>
            <person name="Stephan W."/>
            <person name="Strausberg R.L."/>
            <person name="Strempel S."/>
            <person name="Sturgill D."/>
            <person name="Sutton G."/>
            <person name="Sutton G.G."/>
            <person name="Tao W."/>
            <person name="Teichmann S."/>
            <person name="Tobari Y.N."/>
            <person name="Tomimura Y."/>
            <person name="Tsolas J.M."/>
            <person name="Valente V.L."/>
            <person name="Venter E."/>
            <person name="Venter J.C."/>
            <person name="Vicario S."/>
            <person name="Vieira F.G."/>
            <person name="Vilella A.J."/>
            <person name="Villasante A."/>
            <person name="Walenz B."/>
            <person name="Wang J."/>
            <person name="Wasserman M."/>
            <person name="Watts T."/>
            <person name="Wilson D."/>
            <person name="Wilson R.K."/>
            <person name="Wing R.A."/>
            <person name="Wolfner M.F."/>
            <person name="Wong A."/>
            <person name="Wong G.K."/>
            <person name="Wu C.I."/>
            <person name="Wu G."/>
            <person name="Yamamoto D."/>
            <person name="Yang H.P."/>
            <person name="Yang S.P."/>
            <person name="Yorke J.A."/>
            <person name="Yoshida K."/>
            <person name="Zdobnov E."/>
            <person name="Zhang P."/>
            <person name="Zhang Y."/>
            <person name="Zimin A.V."/>
            <person name="Baldwin J."/>
            <person name="Abdouelleil A."/>
            <person name="Abdulkadir J."/>
            <person name="Abebe A."/>
            <person name="Abera B."/>
            <person name="Abreu J."/>
            <person name="Acer S.C."/>
            <person name="Aftuck L."/>
            <person name="Alexander A."/>
            <person name="An P."/>
            <person name="Anderson E."/>
            <person name="Anderson S."/>
            <person name="Arachi H."/>
            <person name="Azer M."/>
            <person name="Bachantsang P."/>
            <person name="Barry A."/>
            <person name="Bayul T."/>
            <person name="Berlin A."/>
            <person name="Bessette D."/>
            <person name="Bloom T."/>
            <person name="Blye J."/>
            <person name="Boguslavskiy L."/>
            <person name="Bonnet C."/>
            <person name="Boukhgalter B."/>
            <person name="Bourzgui I."/>
            <person name="Brown A."/>
            <person name="Cahill P."/>
            <person name="Channer S."/>
            <person name="Cheshatsang Y."/>
            <person name="Chuda L."/>
            <person name="Citroen M."/>
            <person name="Collymore A."/>
            <person name="Cooke P."/>
            <person name="Costello M."/>
            <person name="D'Aco K."/>
            <person name="Daza R."/>
            <person name="De Haan G."/>
            <person name="DeGray S."/>
            <person name="DeMaso C."/>
            <person name="Dhargay N."/>
            <person name="Dooley K."/>
            <person name="Dooley E."/>
            <person name="Doricent M."/>
            <person name="Dorje P."/>
            <person name="Dorjee K."/>
            <person name="Dupes A."/>
            <person name="Elong R."/>
            <person name="Falk J."/>
            <person name="Farina A."/>
            <person name="Faro S."/>
            <person name="Ferguson D."/>
            <person name="Fisher S."/>
            <person name="Foley C.D."/>
            <person name="Franke A."/>
            <person name="Friedrich D."/>
            <person name="Gadbois L."/>
            <person name="Gearin G."/>
            <person name="Gearin C.R."/>
            <person name="Giannoukos G."/>
            <person name="Goode T."/>
            <person name="Graham J."/>
            <person name="Grandbois E."/>
            <person name="Grewal S."/>
            <person name="Gyaltsen K."/>
            <person name="Hafez N."/>
            <person name="Hagos B."/>
            <person name="Hall J."/>
            <person name="Henson C."/>
            <person name="Hollinger A."/>
            <person name="Honan T."/>
            <person name="Huard M.D."/>
            <person name="Hughes L."/>
            <person name="Hurhula B."/>
            <person name="Husby M.E."/>
            <person name="Kamat A."/>
            <person name="Kanga B."/>
            <person name="Kashin S."/>
            <person name="Khazanovich D."/>
            <person name="Kisner P."/>
            <person name="Lance K."/>
            <person name="Lara M."/>
            <person name="Lee W."/>
            <person name="Lennon N."/>
            <person name="Letendre F."/>
            <person name="LeVine R."/>
            <person name="Lipovsky A."/>
            <person name="Liu X."/>
            <person name="Liu J."/>
            <person name="Liu S."/>
            <person name="Lokyitsang T."/>
            <person name="Lokyitsang Y."/>
            <person name="Lubonja R."/>
            <person name="Lui A."/>
            <person name="MacDonald P."/>
            <person name="Magnisalis V."/>
            <person name="Maru K."/>
            <person name="Matthews C."/>
            <person name="McCusker W."/>
            <person name="McDonough S."/>
            <person name="Mehta T."/>
            <person name="Meldrim J."/>
            <person name="Meneus L."/>
            <person name="Mihai O."/>
            <person name="Mihalev A."/>
            <person name="Mihova T."/>
            <person name="Mittelman R."/>
            <person name="Mlenga V."/>
            <person name="Montmayeur A."/>
            <person name="Mulrain L."/>
            <person name="Navidi A."/>
            <person name="Naylor J."/>
            <person name="Negash T."/>
            <person name="Nguyen T."/>
            <person name="Nguyen N."/>
            <person name="Nicol R."/>
            <person name="Norbu C."/>
            <person name="Norbu N."/>
            <person name="Novod N."/>
            <person name="O'Neill B."/>
            <person name="Osman S."/>
            <person name="Markiewicz E."/>
            <person name="Oyono O.L."/>
            <person name="Patti C."/>
            <person name="Phunkhang P."/>
            <person name="Pierre F."/>
            <person name="Priest M."/>
            <person name="Raghuraman S."/>
            <person name="Rege F."/>
            <person name="Reyes R."/>
            <person name="Rise C."/>
            <person name="Rogov P."/>
            <person name="Ross K."/>
            <person name="Ryan E."/>
            <person name="Settipalli S."/>
            <person name="Shea T."/>
            <person name="Sherpa N."/>
            <person name="Shi L."/>
            <person name="Shih D."/>
            <person name="Sparrow T."/>
            <person name="Spaulding J."/>
            <person name="Stalker J."/>
            <person name="Stange-Thomann N."/>
            <person name="Stavropoulos S."/>
            <person name="Stone C."/>
            <person name="Strader C."/>
            <person name="Tesfaye S."/>
            <person name="Thomson T."/>
            <person name="Thoulutsang Y."/>
            <person name="Thoulutsang D."/>
            <person name="Topham K."/>
            <person name="Topping I."/>
            <person name="Tsamla T."/>
            <person name="Vassiliev H."/>
            <person name="Vo A."/>
            <person name="Wangchuk T."/>
            <person name="Wangdi T."/>
            <person name="Weiand M."/>
            <person name="Wilkinson J."/>
            <person name="Wilson A."/>
            <person name="Yadav S."/>
            <person name="Young G."/>
            <person name="Yu Q."/>
            <person name="Zembek L."/>
            <person name="Zhong D."/>
            <person name="Zimmer A."/>
            <person name="Zwirko Z."/>
            <person name="Jaffe D.B."/>
            <person name="Alvarez P."/>
            <person name="Brockman W."/>
            <person name="Butler J."/>
            <person name="Chin C."/>
            <person name="Gnerre S."/>
            <person name="Grabherr M."/>
            <person name="Kleber M."/>
            <person name="Mauceli E."/>
            <person name="MacCallum I."/>
        </authorList>
    </citation>
    <scope>NUCLEOTIDE SEQUENCE [LARGE SCALE GENOMIC DNA]</scope>
    <source>
        <strain evidence="2">Tai18E2 / Tucson 14021-0261.01</strain>
    </source>
</reference>
<dbReference type="KEGG" id="dya:Dyak_GE28414"/>
<dbReference type="AlphaFoldDB" id="A0A0R1E678"/>
<dbReference type="Proteomes" id="UP000002282">
    <property type="component" value="Chromosome 3R"/>
</dbReference>
<dbReference type="OrthoDB" id="7834078at2759"/>
<reference evidence="1 2" key="2">
    <citation type="journal article" date="2007" name="PLoS Biol.">
        <title>Principles of genome evolution in the Drosophila melanogaster species group.</title>
        <authorList>
            <person name="Ranz J.M."/>
            <person name="Maurin D."/>
            <person name="Chan Y.S."/>
            <person name="von Grotthuss M."/>
            <person name="Hillier L.W."/>
            <person name="Roote J."/>
            <person name="Ashburner M."/>
            <person name="Bergman C.M."/>
        </authorList>
    </citation>
    <scope>NUCLEOTIDE SEQUENCE [LARGE SCALE GENOMIC DNA]</scope>
    <source>
        <strain evidence="2">Tai18E2 / Tucson 14021-0261.01</strain>
    </source>
</reference>
<dbReference type="Pfam" id="PF06477">
    <property type="entry name" value="DUF1091"/>
    <property type="match status" value="1"/>
</dbReference>
<name>A0A0R1E678_DROYA</name>
<keyword evidence="2" id="KW-1185">Reference proteome</keyword>
<dbReference type="EMBL" id="CM000160">
    <property type="protein sequence ID" value="KRK04701.1"/>
    <property type="molecule type" value="Genomic_DNA"/>
</dbReference>
<proteinExistence type="predicted"/>
<organism evidence="1 2">
    <name type="scientific">Drosophila yakuba</name>
    <name type="common">Fruit fly</name>
    <dbReference type="NCBI Taxonomy" id="7245"/>
    <lineage>
        <taxon>Eukaryota</taxon>
        <taxon>Metazoa</taxon>
        <taxon>Ecdysozoa</taxon>
        <taxon>Arthropoda</taxon>
        <taxon>Hexapoda</taxon>
        <taxon>Insecta</taxon>
        <taxon>Pterygota</taxon>
        <taxon>Neoptera</taxon>
        <taxon>Endopterygota</taxon>
        <taxon>Diptera</taxon>
        <taxon>Brachycera</taxon>
        <taxon>Muscomorpha</taxon>
        <taxon>Ephydroidea</taxon>
        <taxon>Drosophilidae</taxon>
        <taxon>Drosophila</taxon>
        <taxon>Sophophora</taxon>
    </lineage>
</organism>